<name>A0AAD5JN76_9FUNG</name>
<evidence type="ECO:0000256" key="1">
    <source>
        <dbReference type="SAM" id="MobiDB-lite"/>
    </source>
</evidence>
<feature type="compositionally biased region" description="Basic and acidic residues" evidence="1">
    <location>
        <begin position="481"/>
        <end position="491"/>
    </location>
</feature>
<dbReference type="Proteomes" id="UP001209540">
    <property type="component" value="Unassembled WGS sequence"/>
</dbReference>
<reference evidence="2" key="2">
    <citation type="submission" date="2023-02" db="EMBL/GenBank/DDBJ databases">
        <authorList>
            <consortium name="DOE Joint Genome Institute"/>
            <person name="Mondo S.J."/>
            <person name="Chang Y."/>
            <person name="Wang Y."/>
            <person name="Ahrendt S."/>
            <person name="Andreopoulos W."/>
            <person name="Barry K."/>
            <person name="Beard J."/>
            <person name="Benny G.L."/>
            <person name="Blankenship S."/>
            <person name="Bonito G."/>
            <person name="Cuomo C."/>
            <person name="Desiro A."/>
            <person name="Gervers K.A."/>
            <person name="Hundley H."/>
            <person name="Kuo A."/>
            <person name="LaButti K."/>
            <person name="Lang B.F."/>
            <person name="Lipzen A."/>
            <person name="O'Donnell K."/>
            <person name="Pangilinan J."/>
            <person name="Reynolds N."/>
            <person name="Sandor L."/>
            <person name="Smith M.W."/>
            <person name="Tsang A."/>
            <person name="Grigoriev I.V."/>
            <person name="Stajich J.E."/>
            <person name="Spatafora J.W."/>
        </authorList>
    </citation>
    <scope>NUCLEOTIDE SEQUENCE</scope>
    <source>
        <strain evidence="2">RSA 2281</strain>
    </source>
</reference>
<reference evidence="2" key="1">
    <citation type="journal article" date="2022" name="IScience">
        <title>Evolution of zygomycete secretomes and the origins of terrestrial fungal ecologies.</title>
        <authorList>
            <person name="Chang Y."/>
            <person name="Wang Y."/>
            <person name="Mondo S."/>
            <person name="Ahrendt S."/>
            <person name="Andreopoulos W."/>
            <person name="Barry K."/>
            <person name="Beard J."/>
            <person name="Benny G.L."/>
            <person name="Blankenship S."/>
            <person name="Bonito G."/>
            <person name="Cuomo C."/>
            <person name="Desiro A."/>
            <person name="Gervers K.A."/>
            <person name="Hundley H."/>
            <person name="Kuo A."/>
            <person name="LaButti K."/>
            <person name="Lang B.F."/>
            <person name="Lipzen A."/>
            <person name="O'Donnell K."/>
            <person name="Pangilinan J."/>
            <person name="Reynolds N."/>
            <person name="Sandor L."/>
            <person name="Smith M.E."/>
            <person name="Tsang A."/>
            <person name="Grigoriev I.V."/>
            <person name="Stajich J.E."/>
            <person name="Spatafora J.W."/>
        </authorList>
    </citation>
    <scope>NUCLEOTIDE SEQUENCE</scope>
    <source>
        <strain evidence="2">RSA 2281</strain>
    </source>
</reference>
<organism evidence="2 3">
    <name type="scientific">Phascolomyces articulosus</name>
    <dbReference type="NCBI Taxonomy" id="60185"/>
    <lineage>
        <taxon>Eukaryota</taxon>
        <taxon>Fungi</taxon>
        <taxon>Fungi incertae sedis</taxon>
        <taxon>Mucoromycota</taxon>
        <taxon>Mucoromycotina</taxon>
        <taxon>Mucoromycetes</taxon>
        <taxon>Mucorales</taxon>
        <taxon>Lichtheimiaceae</taxon>
        <taxon>Phascolomyces</taxon>
    </lineage>
</organism>
<feature type="region of interest" description="Disordered" evidence="1">
    <location>
        <begin position="481"/>
        <end position="516"/>
    </location>
</feature>
<keyword evidence="3" id="KW-1185">Reference proteome</keyword>
<dbReference type="AlphaFoldDB" id="A0AAD5JN76"/>
<evidence type="ECO:0000313" key="2">
    <source>
        <dbReference type="EMBL" id="KAI9246907.1"/>
    </source>
</evidence>
<gene>
    <name evidence="2" type="ORF">BDA99DRAFT_526464</name>
</gene>
<accession>A0AAD5JN76</accession>
<proteinExistence type="predicted"/>
<evidence type="ECO:0000313" key="3">
    <source>
        <dbReference type="Proteomes" id="UP001209540"/>
    </source>
</evidence>
<feature type="compositionally biased region" description="Low complexity" evidence="1">
    <location>
        <begin position="101"/>
        <end position="123"/>
    </location>
</feature>
<dbReference type="EMBL" id="JAIXMP010000044">
    <property type="protein sequence ID" value="KAI9246907.1"/>
    <property type="molecule type" value="Genomic_DNA"/>
</dbReference>
<feature type="region of interest" description="Disordered" evidence="1">
    <location>
        <begin position="77"/>
        <end position="128"/>
    </location>
</feature>
<comment type="caution">
    <text evidence="2">The sequence shown here is derived from an EMBL/GenBank/DDBJ whole genome shotgun (WGS) entry which is preliminary data.</text>
</comment>
<sequence length="516" mass="58675">MSSEQEVIQKYLSETESPSLSHFIRLHQDFLIQNSPDNVNIGEYWSACLKKHARLLKKTLLKGSKVDWKTLNNKLKEARGGSTSSPDTPDEAASAGPLPPKTNSKTSTPSSSFNKRSRSSSSKGDAYEMSDEMLEEYKDTFKGLDDSSKWDLGDGVYVEDILYQHGLTCTHEHLSHSFILDIDDPNIKKLFTSEQWEEIKSTPCEAFEKYNDTCKDLFNMVSELVSDYMTDKSMVLSAKEEEEVVDLLFEKLNENRLPNPKTNHNEYWIQKTMIEYLEMFRWKVIDWVKTGGSEMDFIVNVWAPLDKVFHDLMVATKRDNTSLSTNYIDNQDIGVHGSAIPSKLRSIRPDLVLFRNGLEYGVGECGKGEDGEISKKEIVETGLHCPKMMKSMLLYSGAKCDNDEKVLRALRVVSFCQFDLRMSVSVLDSPAGYICRLRSTPKYEIFTIPSMIPGGLILIMKIVLKSKLTVENSMKVIREYTSKKKNDEPDVKSSSTNDMTLILPRLQKSGFKKQKN</sequence>
<protein>
    <submittedName>
        <fullName evidence="2">Uncharacterized protein</fullName>
    </submittedName>
</protein>